<feature type="region of interest" description="Disordered" evidence="1">
    <location>
        <begin position="90"/>
        <end position="109"/>
    </location>
</feature>
<accession>A0A366M2J4</accession>
<keyword evidence="3" id="KW-0732">Signal</keyword>
<evidence type="ECO:0000313" key="5">
    <source>
        <dbReference type="Proteomes" id="UP000253303"/>
    </source>
</evidence>
<keyword evidence="2" id="KW-1133">Transmembrane helix</keyword>
<dbReference type="RefSeq" id="WP_113980185.1">
    <property type="nucleotide sequence ID" value="NZ_QMEY01000003.1"/>
</dbReference>
<evidence type="ECO:0000256" key="3">
    <source>
        <dbReference type="SAM" id="SignalP"/>
    </source>
</evidence>
<evidence type="ECO:0000256" key="1">
    <source>
        <dbReference type="SAM" id="MobiDB-lite"/>
    </source>
</evidence>
<keyword evidence="5" id="KW-1185">Reference proteome</keyword>
<feature type="compositionally biased region" description="Basic and acidic residues" evidence="1">
    <location>
        <begin position="98"/>
        <end position="109"/>
    </location>
</feature>
<evidence type="ECO:0000313" key="4">
    <source>
        <dbReference type="EMBL" id="RBQ19980.1"/>
    </source>
</evidence>
<dbReference type="EMBL" id="QMEY01000003">
    <property type="protein sequence ID" value="RBQ19980.1"/>
    <property type="molecule type" value="Genomic_DNA"/>
</dbReference>
<keyword evidence="2" id="KW-0812">Transmembrane</keyword>
<reference evidence="4 5" key="1">
    <citation type="submission" date="2018-06" db="EMBL/GenBank/DDBJ databases">
        <title>Sphaerisporangium craniellae sp. nov., isolated from a marine sponge in the South China Sea.</title>
        <authorList>
            <person name="Li L."/>
        </authorList>
    </citation>
    <scope>NUCLEOTIDE SEQUENCE [LARGE SCALE GENOMIC DNA]</scope>
    <source>
        <strain evidence="4 5">LHW63015</strain>
    </source>
</reference>
<feature type="signal peptide" evidence="3">
    <location>
        <begin position="1"/>
        <end position="31"/>
    </location>
</feature>
<proteinExistence type="predicted"/>
<comment type="caution">
    <text evidence="4">The sequence shown here is derived from an EMBL/GenBank/DDBJ whole genome shotgun (WGS) entry which is preliminary data.</text>
</comment>
<feature type="transmembrane region" description="Helical" evidence="2">
    <location>
        <begin position="128"/>
        <end position="147"/>
    </location>
</feature>
<feature type="chain" id="PRO_5038706295" evidence="3">
    <location>
        <begin position="32"/>
        <end position="227"/>
    </location>
</feature>
<keyword evidence="2" id="KW-0472">Membrane</keyword>
<dbReference type="AlphaFoldDB" id="A0A366M2J4"/>
<dbReference type="InterPro" id="IPR046657">
    <property type="entry name" value="DUF6766"/>
</dbReference>
<dbReference type="OrthoDB" id="187863at2"/>
<dbReference type="Pfam" id="PF20554">
    <property type="entry name" value="DUF6766"/>
    <property type="match status" value="1"/>
</dbReference>
<sequence length="227" mass="24953">MNRFFHFLRDNALALFFLLAFLASLVGQAFAGAADYNERQIAGGGESISFIAYVTSSEYAVDVAENWQSEYLQFLLYILVTVWLVQRGSPESKPPGQEGRESDKEQGVGGFADEHSPWFARSRGLAHVLYANSLGLVMGVIFALSWLGQSVAGMAAYNRERLSQLSDPVDWGSYLLAPEFWNRTLQNWQSEMLAVASMVALSIYLRQRGSPESKPVGASHGATGVEG</sequence>
<gene>
    <name evidence="4" type="ORF">DP939_09080</name>
</gene>
<organism evidence="4 5">
    <name type="scientific">Spongiactinospora rosea</name>
    <dbReference type="NCBI Taxonomy" id="2248750"/>
    <lineage>
        <taxon>Bacteria</taxon>
        <taxon>Bacillati</taxon>
        <taxon>Actinomycetota</taxon>
        <taxon>Actinomycetes</taxon>
        <taxon>Streptosporangiales</taxon>
        <taxon>Streptosporangiaceae</taxon>
        <taxon>Spongiactinospora</taxon>
    </lineage>
</organism>
<name>A0A366M2J4_9ACTN</name>
<dbReference type="Proteomes" id="UP000253303">
    <property type="component" value="Unassembled WGS sequence"/>
</dbReference>
<protein>
    <submittedName>
        <fullName evidence="4">Uncharacterized protein</fullName>
    </submittedName>
</protein>
<evidence type="ECO:0000256" key="2">
    <source>
        <dbReference type="SAM" id="Phobius"/>
    </source>
</evidence>